<feature type="compositionally biased region" description="Basic residues" evidence="1">
    <location>
        <begin position="28"/>
        <end position="39"/>
    </location>
</feature>
<dbReference type="Proteomes" id="UP000235145">
    <property type="component" value="Unassembled WGS sequence"/>
</dbReference>
<comment type="caution">
    <text evidence="2">The sequence shown here is derived from an EMBL/GenBank/DDBJ whole genome shotgun (WGS) entry which is preliminary data.</text>
</comment>
<gene>
    <name evidence="2" type="ORF">LSAT_V11C100033840</name>
</gene>
<organism evidence="2 3">
    <name type="scientific">Lactuca sativa</name>
    <name type="common">Garden lettuce</name>
    <dbReference type="NCBI Taxonomy" id="4236"/>
    <lineage>
        <taxon>Eukaryota</taxon>
        <taxon>Viridiplantae</taxon>
        <taxon>Streptophyta</taxon>
        <taxon>Embryophyta</taxon>
        <taxon>Tracheophyta</taxon>
        <taxon>Spermatophyta</taxon>
        <taxon>Magnoliopsida</taxon>
        <taxon>eudicotyledons</taxon>
        <taxon>Gunneridae</taxon>
        <taxon>Pentapetalae</taxon>
        <taxon>asterids</taxon>
        <taxon>campanulids</taxon>
        <taxon>Asterales</taxon>
        <taxon>Asteraceae</taxon>
        <taxon>Cichorioideae</taxon>
        <taxon>Cichorieae</taxon>
        <taxon>Lactucinae</taxon>
        <taxon>Lactuca</taxon>
    </lineage>
</organism>
<dbReference type="EMBL" id="NBSK02000001">
    <property type="protein sequence ID" value="KAJ0224655.1"/>
    <property type="molecule type" value="Genomic_DNA"/>
</dbReference>
<name>A0A9R1WL49_LACSA</name>
<reference evidence="2 3" key="1">
    <citation type="journal article" date="2017" name="Nat. Commun.">
        <title>Genome assembly with in vitro proximity ligation data and whole-genome triplication in lettuce.</title>
        <authorList>
            <person name="Reyes-Chin-Wo S."/>
            <person name="Wang Z."/>
            <person name="Yang X."/>
            <person name="Kozik A."/>
            <person name="Arikit S."/>
            <person name="Song C."/>
            <person name="Xia L."/>
            <person name="Froenicke L."/>
            <person name="Lavelle D.O."/>
            <person name="Truco M.J."/>
            <person name="Xia R."/>
            <person name="Zhu S."/>
            <person name="Xu C."/>
            <person name="Xu H."/>
            <person name="Xu X."/>
            <person name="Cox K."/>
            <person name="Korf I."/>
            <person name="Meyers B.C."/>
            <person name="Michelmore R.W."/>
        </authorList>
    </citation>
    <scope>NUCLEOTIDE SEQUENCE [LARGE SCALE GENOMIC DNA]</scope>
    <source>
        <strain evidence="3">cv. Salinas</strain>
        <tissue evidence="2">Seedlings</tissue>
    </source>
</reference>
<accession>A0A9R1WL49</accession>
<proteinExistence type="predicted"/>
<feature type="region of interest" description="Disordered" evidence="1">
    <location>
        <begin position="1"/>
        <end position="72"/>
    </location>
</feature>
<evidence type="ECO:0000313" key="2">
    <source>
        <dbReference type="EMBL" id="KAJ0224655.1"/>
    </source>
</evidence>
<dbReference type="AlphaFoldDB" id="A0A9R1WL49"/>
<feature type="compositionally biased region" description="Basic and acidic residues" evidence="1">
    <location>
        <begin position="1"/>
        <end position="24"/>
    </location>
</feature>
<evidence type="ECO:0000313" key="3">
    <source>
        <dbReference type="Proteomes" id="UP000235145"/>
    </source>
</evidence>
<keyword evidence="3" id="KW-1185">Reference proteome</keyword>
<evidence type="ECO:0000256" key="1">
    <source>
        <dbReference type="SAM" id="MobiDB-lite"/>
    </source>
</evidence>
<protein>
    <submittedName>
        <fullName evidence="2">Uncharacterized protein</fullName>
    </submittedName>
</protein>
<sequence>MYEGKKIVISDKDPTTMSEIDLRGGNHQSRKIPSKRKTPEKRQLHDLDSDFESSCPSKKAKKGVTNQESEKKPMAKEFYSMKNRCSPDSLLSIILGMVIYVEGKELKVTTQSVLDMLGIPKGGNMFTQLDQ</sequence>